<accession>A0A6C0IEU0</accession>
<feature type="transmembrane region" description="Helical" evidence="1">
    <location>
        <begin position="21"/>
        <end position="42"/>
    </location>
</feature>
<sequence>MHIDKKQLNNIQEFFFDIFIYLSYLFLFLSLLGISFISPQIFVEVNNYVRIYICLFLMWRFNPLRSQHEFTNLDRKITFSAGLFILSTTALNQYLVDSENVFKHLLNPN</sequence>
<evidence type="ECO:0000256" key="1">
    <source>
        <dbReference type="SAM" id="Phobius"/>
    </source>
</evidence>
<name>A0A6C0IEU0_9ZZZZ</name>
<dbReference type="AlphaFoldDB" id="A0A6C0IEU0"/>
<dbReference type="EMBL" id="MN740161">
    <property type="protein sequence ID" value="QHT90975.1"/>
    <property type="molecule type" value="Genomic_DNA"/>
</dbReference>
<keyword evidence="1" id="KW-0472">Membrane</keyword>
<evidence type="ECO:0000313" key="2">
    <source>
        <dbReference type="EMBL" id="QHT90975.1"/>
    </source>
</evidence>
<keyword evidence="1" id="KW-1133">Transmembrane helix</keyword>
<proteinExistence type="predicted"/>
<protein>
    <submittedName>
        <fullName evidence="2">Uncharacterized protein</fullName>
    </submittedName>
</protein>
<feature type="transmembrane region" description="Helical" evidence="1">
    <location>
        <begin position="77"/>
        <end position="96"/>
    </location>
</feature>
<organism evidence="2">
    <name type="scientific">viral metagenome</name>
    <dbReference type="NCBI Taxonomy" id="1070528"/>
    <lineage>
        <taxon>unclassified sequences</taxon>
        <taxon>metagenomes</taxon>
        <taxon>organismal metagenomes</taxon>
    </lineage>
</organism>
<reference evidence="2" key="1">
    <citation type="journal article" date="2020" name="Nature">
        <title>Giant virus diversity and host interactions through global metagenomics.</title>
        <authorList>
            <person name="Schulz F."/>
            <person name="Roux S."/>
            <person name="Paez-Espino D."/>
            <person name="Jungbluth S."/>
            <person name="Walsh D.A."/>
            <person name="Denef V.J."/>
            <person name="McMahon K.D."/>
            <person name="Konstantinidis K.T."/>
            <person name="Eloe-Fadrosh E.A."/>
            <person name="Kyrpides N.C."/>
            <person name="Woyke T."/>
        </authorList>
    </citation>
    <scope>NUCLEOTIDE SEQUENCE</scope>
    <source>
        <strain evidence="2">GVMAG-M-3300023184-72</strain>
    </source>
</reference>
<feature type="transmembrane region" description="Helical" evidence="1">
    <location>
        <begin position="48"/>
        <end position="65"/>
    </location>
</feature>
<keyword evidence="1" id="KW-0812">Transmembrane</keyword>